<dbReference type="AlphaFoldDB" id="A0A4W3JYW3"/>
<reference evidence="1" key="4">
    <citation type="submission" date="2025-08" db="UniProtKB">
        <authorList>
            <consortium name="Ensembl"/>
        </authorList>
    </citation>
    <scope>IDENTIFICATION</scope>
</reference>
<accession>A0A4W3JYW3</accession>
<dbReference type="GeneTree" id="ENSGT01060000252236"/>
<name>A0A4W3JYW3_CALMI</name>
<dbReference type="Proteomes" id="UP000314986">
    <property type="component" value="Unassembled WGS sequence"/>
</dbReference>
<dbReference type="InParanoid" id="A0A4W3JYW3"/>
<proteinExistence type="predicted"/>
<dbReference type="Ensembl" id="ENSCMIT00000037486.1">
    <property type="protein sequence ID" value="ENSCMIP00000036945.1"/>
    <property type="gene ID" value="ENSCMIG00000015590.1"/>
</dbReference>
<sequence length="76" mass="8668">PGNRTRTDRLLEWNAHSILRGTHPAYLIPESIRRRMARAKAWGDPRVSRNALWKEKGVSPCVLTTDQLVIHVTAIL</sequence>
<organism evidence="1 2">
    <name type="scientific">Callorhinchus milii</name>
    <name type="common">Ghost shark</name>
    <dbReference type="NCBI Taxonomy" id="7868"/>
    <lineage>
        <taxon>Eukaryota</taxon>
        <taxon>Metazoa</taxon>
        <taxon>Chordata</taxon>
        <taxon>Craniata</taxon>
        <taxon>Vertebrata</taxon>
        <taxon>Chondrichthyes</taxon>
        <taxon>Holocephali</taxon>
        <taxon>Chimaeriformes</taxon>
        <taxon>Callorhinchidae</taxon>
        <taxon>Callorhinchus</taxon>
    </lineage>
</organism>
<evidence type="ECO:0000313" key="1">
    <source>
        <dbReference type="Ensembl" id="ENSCMIP00000036945.1"/>
    </source>
</evidence>
<evidence type="ECO:0000313" key="2">
    <source>
        <dbReference type="Proteomes" id="UP000314986"/>
    </source>
</evidence>
<reference evidence="2" key="3">
    <citation type="journal article" date="2014" name="Nature">
        <title>Elephant shark genome provides unique insights into gnathostome evolution.</title>
        <authorList>
            <consortium name="International Elephant Shark Genome Sequencing Consortium"/>
            <person name="Venkatesh B."/>
            <person name="Lee A.P."/>
            <person name="Ravi V."/>
            <person name="Maurya A.K."/>
            <person name="Lian M.M."/>
            <person name="Swann J.B."/>
            <person name="Ohta Y."/>
            <person name="Flajnik M.F."/>
            <person name="Sutoh Y."/>
            <person name="Kasahara M."/>
            <person name="Hoon S."/>
            <person name="Gangu V."/>
            <person name="Roy S.W."/>
            <person name="Irimia M."/>
            <person name="Korzh V."/>
            <person name="Kondrychyn I."/>
            <person name="Lim Z.W."/>
            <person name="Tay B.H."/>
            <person name="Tohari S."/>
            <person name="Kong K.W."/>
            <person name="Ho S."/>
            <person name="Lorente-Galdos B."/>
            <person name="Quilez J."/>
            <person name="Marques-Bonet T."/>
            <person name="Raney B.J."/>
            <person name="Ingham P.W."/>
            <person name="Tay A."/>
            <person name="Hillier L.W."/>
            <person name="Minx P."/>
            <person name="Boehm T."/>
            <person name="Wilson R.K."/>
            <person name="Brenner S."/>
            <person name="Warren W.C."/>
        </authorList>
    </citation>
    <scope>NUCLEOTIDE SEQUENCE [LARGE SCALE GENOMIC DNA]</scope>
</reference>
<protein>
    <submittedName>
        <fullName evidence="1">Uncharacterized protein</fullName>
    </submittedName>
</protein>
<reference evidence="2" key="2">
    <citation type="journal article" date="2007" name="PLoS Biol.">
        <title>Survey sequencing and comparative analysis of the elephant shark (Callorhinchus milii) genome.</title>
        <authorList>
            <person name="Venkatesh B."/>
            <person name="Kirkness E.F."/>
            <person name="Loh Y.H."/>
            <person name="Halpern A.L."/>
            <person name="Lee A.P."/>
            <person name="Johnson J."/>
            <person name="Dandona N."/>
            <person name="Viswanathan L.D."/>
            <person name="Tay A."/>
            <person name="Venter J.C."/>
            <person name="Strausberg R.L."/>
            <person name="Brenner S."/>
        </authorList>
    </citation>
    <scope>NUCLEOTIDE SEQUENCE [LARGE SCALE GENOMIC DNA]</scope>
</reference>
<reference evidence="1" key="5">
    <citation type="submission" date="2025-09" db="UniProtKB">
        <authorList>
            <consortium name="Ensembl"/>
        </authorList>
    </citation>
    <scope>IDENTIFICATION</scope>
</reference>
<keyword evidence="2" id="KW-1185">Reference proteome</keyword>
<reference evidence="2" key="1">
    <citation type="journal article" date="2006" name="Science">
        <title>Ancient noncoding elements conserved in the human genome.</title>
        <authorList>
            <person name="Venkatesh B."/>
            <person name="Kirkness E.F."/>
            <person name="Loh Y.H."/>
            <person name="Halpern A.L."/>
            <person name="Lee A.P."/>
            <person name="Johnson J."/>
            <person name="Dandona N."/>
            <person name="Viswanathan L.D."/>
            <person name="Tay A."/>
            <person name="Venter J.C."/>
            <person name="Strausberg R.L."/>
            <person name="Brenner S."/>
        </authorList>
    </citation>
    <scope>NUCLEOTIDE SEQUENCE [LARGE SCALE GENOMIC DNA]</scope>
</reference>